<keyword evidence="2" id="KW-0677">Repeat</keyword>
<dbReference type="EMBL" id="OC918217">
    <property type="protein sequence ID" value="CAD7648925.1"/>
    <property type="molecule type" value="Genomic_DNA"/>
</dbReference>
<evidence type="ECO:0000256" key="3">
    <source>
        <dbReference type="ARBA" id="ARBA00023157"/>
    </source>
</evidence>
<reference evidence="6" key="1">
    <citation type="submission" date="2020-11" db="EMBL/GenBank/DDBJ databases">
        <authorList>
            <person name="Tran Van P."/>
        </authorList>
    </citation>
    <scope>NUCLEOTIDE SEQUENCE</scope>
</reference>
<evidence type="ECO:0000313" key="7">
    <source>
        <dbReference type="Proteomes" id="UP000728032"/>
    </source>
</evidence>
<feature type="domain" description="Tox-GHH" evidence="4">
    <location>
        <begin position="334"/>
        <end position="411"/>
    </location>
</feature>
<organism evidence="6">
    <name type="scientific">Oppiella nova</name>
    <dbReference type="NCBI Taxonomy" id="334625"/>
    <lineage>
        <taxon>Eukaryota</taxon>
        <taxon>Metazoa</taxon>
        <taxon>Ecdysozoa</taxon>
        <taxon>Arthropoda</taxon>
        <taxon>Chelicerata</taxon>
        <taxon>Arachnida</taxon>
        <taxon>Acari</taxon>
        <taxon>Acariformes</taxon>
        <taxon>Sarcoptiformes</taxon>
        <taxon>Oribatida</taxon>
        <taxon>Brachypylina</taxon>
        <taxon>Oppioidea</taxon>
        <taxon>Oppiidae</taxon>
        <taxon>Oppiella</taxon>
    </lineage>
</organism>
<dbReference type="PANTHER" id="PTHR11219:SF69">
    <property type="entry name" value="TENEURIN-A"/>
    <property type="match status" value="1"/>
</dbReference>
<dbReference type="Proteomes" id="UP000728032">
    <property type="component" value="Unassembled WGS sequence"/>
</dbReference>
<evidence type="ECO:0000256" key="1">
    <source>
        <dbReference type="ARBA" id="ARBA00022536"/>
    </source>
</evidence>
<evidence type="ECO:0000259" key="4">
    <source>
        <dbReference type="Pfam" id="PF15636"/>
    </source>
</evidence>
<name>A0A7R9QL78_9ACAR</name>
<keyword evidence="7" id="KW-1185">Reference proteome</keyword>
<dbReference type="Gene3D" id="2.180.10.10">
    <property type="entry name" value="RHS repeat-associated core"/>
    <property type="match status" value="1"/>
</dbReference>
<gene>
    <name evidence="6" type="ORF">ONB1V03_LOCUS7007</name>
</gene>
<proteinExistence type="predicted"/>
<dbReference type="Pfam" id="PF15636">
    <property type="entry name" value="Tox-GHH"/>
    <property type="match status" value="1"/>
</dbReference>
<evidence type="ECO:0000313" key="6">
    <source>
        <dbReference type="EMBL" id="CAD7648925.1"/>
    </source>
</evidence>
<sequence>QVNHEVFYIACDQIRSPVLVLDHRGEVVKEVHRGPYGHVLFDSNPAFYLAVDFQGGIPDPLTGLIHFSDSRVYESLVGQWLTPDWDLLMSNLKDPQSLHAYRFNGNDPINAPGDERWKMLDLNKWIQNQGIDLSAFDIGLISRFSNKHNNDDREKSSHALKLPKVTVPSLPIVSGFACGLQRTLNNFGMISSVDKSKVKSEDLFESFQTNKIWSESVPFGNGITVSRVAGHAVVMSAPDADPIRKDVFTQILNNSYLLDLHFVIHGNDVFYFVKNNTWRVADDLTQLQRLSNSVNTTVHENKAEDQKGSGHQVDVRIHIQQYILNIRYGTVAERERHRVLRHAKKHAIGQRWSLERELLATGRESAITWTESEKEQLLNTGSVPGLKGDYYHDPSAYPALADDPSNIIFHKQNKLKPSQHEST</sequence>
<evidence type="ECO:0000259" key="5">
    <source>
        <dbReference type="Pfam" id="PF25023"/>
    </source>
</evidence>
<dbReference type="GO" id="GO:0008045">
    <property type="term" value="P:motor neuron axon guidance"/>
    <property type="evidence" value="ECO:0007669"/>
    <property type="project" value="TreeGrafter"/>
</dbReference>
<dbReference type="PANTHER" id="PTHR11219">
    <property type="entry name" value="TENEURIN AND N-ACETYLGLUCOSAMINE-1-PHOSPHODIESTER ALPHA-N-ACETYLGLUCOSAMINIDASE"/>
    <property type="match status" value="1"/>
</dbReference>
<dbReference type="OrthoDB" id="6416135at2759"/>
<accession>A0A7R9QL78</accession>
<evidence type="ECO:0008006" key="8">
    <source>
        <dbReference type="Google" id="ProtNLM"/>
    </source>
</evidence>
<dbReference type="Pfam" id="PF23538">
    <property type="entry name" value="Teneurin_ABD"/>
    <property type="match status" value="1"/>
</dbReference>
<protein>
    <recommendedName>
        <fullName evidence="8">Tox-GHH domain-containing protein</fullName>
    </recommendedName>
</protein>
<dbReference type="AlphaFoldDB" id="A0A7R9QL78"/>
<keyword evidence="1" id="KW-0245">EGF-like domain</keyword>
<dbReference type="InterPro" id="IPR056823">
    <property type="entry name" value="TEN-like_YD-shell"/>
</dbReference>
<dbReference type="InterPro" id="IPR051216">
    <property type="entry name" value="Teneurin"/>
</dbReference>
<evidence type="ECO:0000256" key="2">
    <source>
        <dbReference type="ARBA" id="ARBA00022737"/>
    </source>
</evidence>
<dbReference type="Pfam" id="PF25023">
    <property type="entry name" value="TEN_YD-shell"/>
    <property type="match status" value="1"/>
</dbReference>
<dbReference type="EMBL" id="CAJPVJ010003392">
    <property type="protein sequence ID" value="CAG2167501.1"/>
    <property type="molecule type" value="Genomic_DNA"/>
</dbReference>
<keyword evidence="3" id="KW-1015">Disulfide bond</keyword>
<dbReference type="InterPro" id="IPR028916">
    <property type="entry name" value="Tox-GHH_dom"/>
</dbReference>
<feature type="non-terminal residue" evidence="6">
    <location>
        <position position="1"/>
    </location>
</feature>
<feature type="domain" description="Teneurin-like YD-shell" evidence="5">
    <location>
        <begin position="3"/>
        <end position="109"/>
    </location>
</feature>